<name>A0A7W8FXQ5_9FIRM</name>
<dbReference type="EMBL" id="JACHHD010000001">
    <property type="protein sequence ID" value="MBB5184000.1"/>
    <property type="molecule type" value="Genomic_DNA"/>
</dbReference>
<dbReference type="Proteomes" id="UP000521313">
    <property type="component" value="Unassembled WGS sequence"/>
</dbReference>
<accession>A0A7W8FXQ5</accession>
<dbReference type="AlphaFoldDB" id="A0A7W8FXQ5"/>
<dbReference type="RefSeq" id="WP_183373678.1">
    <property type="nucleotide sequence ID" value="NZ_CAWVLV010000023.1"/>
</dbReference>
<gene>
    <name evidence="2" type="ORF">HNQ43_000033</name>
</gene>
<keyword evidence="1" id="KW-0812">Transmembrane</keyword>
<reference evidence="2 3" key="1">
    <citation type="submission" date="2020-08" db="EMBL/GenBank/DDBJ databases">
        <title>Genomic Encyclopedia of Type Strains, Phase IV (KMG-IV): sequencing the most valuable type-strain genomes for metagenomic binning, comparative biology and taxonomic classification.</title>
        <authorList>
            <person name="Goeker M."/>
        </authorList>
    </citation>
    <scope>NUCLEOTIDE SEQUENCE [LARGE SCALE GENOMIC DNA]</scope>
    <source>
        <strain evidence="2 3">DSM 26963</strain>
    </source>
</reference>
<sequence>MTFDECIEKYYIDYNYNCSETLIHAANEYYGLNLDEESMKMMSGFGGGMFVGETCGALIGSVAALSKKMIQSKAHEELDTFRPQIQKCVRNFKEELGATACKDVKPVHHTKEKKCLMTCKLAGAALEKTMKELELDH</sequence>
<organism evidence="2 3">
    <name type="scientific">Faecalicoccus acidiformans</name>
    <dbReference type="NCBI Taxonomy" id="915173"/>
    <lineage>
        <taxon>Bacteria</taxon>
        <taxon>Bacillati</taxon>
        <taxon>Bacillota</taxon>
        <taxon>Erysipelotrichia</taxon>
        <taxon>Erysipelotrichales</taxon>
        <taxon>Erysipelotrichaceae</taxon>
        <taxon>Faecalicoccus</taxon>
    </lineage>
</organism>
<comment type="caution">
    <text evidence="2">The sequence shown here is derived from an EMBL/GenBank/DDBJ whole genome shotgun (WGS) entry which is preliminary data.</text>
</comment>
<dbReference type="NCBIfam" id="TIGR01909">
    <property type="entry name" value="C_GCAxxG_C_C"/>
    <property type="match status" value="1"/>
</dbReference>
<keyword evidence="1" id="KW-1133">Transmembrane helix</keyword>
<evidence type="ECO:0000313" key="3">
    <source>
        <dbReference type="Proteomes" id="UP000521313"/>
    </source>
</evidence>
<proteinExistence type="predicted"/>
<feature type="transmembrane region" description="Helical" evidence="1">
    <location>
        <begin position="44"/>
        <end position="65"/>
    </location>
</feature>
<evidence type="ECO:0000256" key="1">
    <source>
        <dbReference type="SAM" id="Phobius"/>
    </source>
</evidence>
<protein>
    <submittedName>
        <fullName evidence="2">C_GCAxxG_C_C family probable redox protein</fullName>
    </submittedName>
</protein>
<keyword evidence="1" id="KW-0472">Membrane</keyword>
<evidence type="ECO:0000313" key="2">
    <source>
        <dbReference type="EMBL" id="MBB5184000.1"/>
    </source>
</evidence>
<dbReference type="InterPro" id="IPR010181">
    <property type="entry name" value="CGCAxxGCC_motif"/>
</dbReference>
<dbReference type="Pfam" id="PF09719">
    <property type="entry name" value="C_GCAxxG_C_C"/>
    <property type="match status" value="1"/>
</dbReference>